<evidence type="ECO:0008006" key="3">
    <source>
        <dbReference type="Google" id="ProtNLM"/>
    </source>
</evidence>
<name>A0ABX0IFK9_9ACTN</name>
<organism evidence="1 2">
    <name type="scientific">Xiamenia xianingshaonis</name>
    <dbReference type="NCBI Taxonomy" id="2682776"/>
    <lineage>
        <taxon>Bacteria</taxon>
        <taxon>Bacillati</taxon>
        <taxon>Actinomycetota</taxon>
        <taxon>Coriobacteriia</taxon>
        <taxon>Eggerthellales</taxon>
        <taxon>Eggerthellaceae</taxon>
        <taxon>Xiamenia</taxon>
    </lineage>
</organism>
<comment type="caution">
    <text evidence="1">The sequence shown here is derived from an EMBL/GenBank/DDBJ whole genome shotgun (WGS) entry which is preliminary data.</text>
</comment>
<protein>
    <recommendedName>
        <fullName evidence="3">CopG family transcriptional regulator</fullName>
    </recommendedName>
</protein>
<dbReference type="EMBL" id="WPCR01000002">
    <property type="protein sequence ID" value="NHM13510.1"/>
    <property type="molecule type" value="Genomic_DNA"/>
</dbReference>
<gene>
    <name evidence="1" type="ORF">GMI68_01775</name>
</gene>
<evidence type="ECO:0000313" key="1">
    <source>
        <dbReference type="EMBL" id="NHM13510.1"/>
    </source>
</evidence>
<dbReference type="RefSeq" id="WP_166338424.1">
    <property type="nucleotide sequence ID" value="NZ_WPCR01000002.1"/>
</dbReference>
<keyword evidence="2" id="KW-1185">Reference proteome</keyword>
<dbReference type="Proteomes" id="UP000636394">
    <property type="component" value="Unassembled WGS sequence"/>
</dbReference>
<proteinExistence type="predicted"/>
<sequence>MSEYVAANGQEMTEAMIDRWCDAYEQGEFPAGERTVGDVVAGRPPLSAEKTVTLTIKIPVGMKAALVKKAKEKGKTASGYTREIIAEDLMTIA</sequence>
<reference evidence="1 2" key="1">
    <citation type="submission" date="2019-11" db="EMBL/GenBank/DDBJ databases">
        <title>Eggerthellaceae novel genus isolated from the rectal contents of marmort.</title>
        <authorList>
            <person name="Zhang G."/>
        </authorList>
    </citation>
    <scope>NUCLEOTIDE SEQUENCE [LARGE SCALE GENOMIC DNA]</scope>
    <source>
        <strain evidence="2">zg-886</strain>
    </source>
</reference>
<evidence type="ECO:0000313" key="2">
    <source>
        <dbReference type="Proteomes" id="UP000636394"/>
    </source>
</evidence>
<accession>A0ABX0IFK9</accession>